<evidence type="ECO:0000313" key="1">
    <source>
        <dbReference type="EMBL" id="MBA0772415.1"/>
    </source>
</evidence>
<gene>
    <name evidence="1" type="ORF">Gotri_007790</name>
</gene>
<dbReference type="EMBL" id="JABEZW010000008">
    <property type="protein sequence ID" value="MBA0772415.1"/>
    <property type="molecule type" value="Genomic_DNA"/>
</dbReference>
<organism evidence="1 2">
    <name type="scientific">Gossypium trilobum</name>
    <dbReference type="NCBI Taxonomy" id="34281"/>
    <lineage>
        <taxon>Eukaryota</taxon>
        <taxon>Viridiplantae</taxon>
        <taxon>Streptophyta</taxon>
        <taxon>Embryophyta</taxon>
        <taxon>Tracheophyta</taxon>
        <taxon>Spermatophyta</taxon>
        <taxon>Magnoliopsida</taxon>
        <taxon>eudicotyledons</taxon>
        <taxon>Gunneridae</taxon>
        <taxon>Pentapetalae</taxon>
        <taxon>rosids</taxon>
        <taxon>malvids</taxon>
        <taxon>Malvales</taxon>
        <taxon>Malvaceae</taxon>
        <taxon>Malvoideae</taxon>
        <taxon>Gossypium</taxon>
    </lineage>
</organism>
<sequence>MTKPSSYSTVTMVDLVPSVEEYTTLLRCPKIQADKAHSRVAKSLLS</sequence>
<dbReference type="Proteomes" id="UP000593568">
    <property type="component" value="Unassembled WGS sequence"/>
</dbReference>
<proteinExistence type="predicted"/>
<protein>
    <submittedName>
        <fullName evidence="1">Uncharacterized protein</fullName>
    </submittedName>
</protein>
<keyword evidence="2" id="KW-1185">Reference proteome</keyword>
<dbReference type="AlphaFoldDB" id="A0A7J9EIV1"/>
<reference evidence="1 2" key="1">
    <citation type="journal article" date="2019" name="Genome Biol. Evol.">
        <title>Insights into the evolution of the New World diploid cottons (Gossypium, subgenus Houzingenia) based on genome sequencing.</title>
        <authorList>
            <person name="Grover C.E."/>
            <person name="Arick M.A. 2nd"/>
            <person name="Thrash A."/>
            <person name="Conover J.L."/>
            <person name="Sanders W.S."/>
            <person name="Peterson D.G."/>
            <person name="Frelichowski J.E."/>
            <person name="Scheffler J.A."/>
            <person name="Scheffler B.E."/>
            <person name="Wendel J.F."/>
        </authorList>
    </citation>
    <scope>NUCLEOTIDE SEQUENCE [LARGE SCALE GENOMIC DNA]</scope>
    <source>
        <strain evidence="1">8</strain>
        <tissue evidence="1">Leaf</tissue>
    </source>
</reference>
<evidence type="ECO:0000313" key="2">
    <source>
        <dbReference type="Proteomes" id="UP000593568"/>
    </source>
</evidence>
<comment type="caution">
    <text evidence="1">The sequence shown here is derived from an EMBL/GenBank/DDBJ whole genome shotgun (WGS) entry which is preliminary data.</text>
</comment>
<accession>A0A7J9EIV1</accession>
<name>A0A7J9EIV1_9ROSI</name>